<sequence length="209" mass="21949">MCSLVTGDLVVRWIVTVLLGVSIAGYLYVLGADRSRWPSAVNHVLHLVMAVAMVVMAWPIGEHLPVVAPMAFFLLAAAWFVVAGSRGCGGGPDRVTNGYYAAMMVAMAWMYAVMHGGPLDQTGHPAHHPHAEMSGTAMSATAGTASASGWIAVVNTIASVGFAAATVWWVYRCFAARSTATCSAPVARVELLSQALMAASIALMLAPRF</sequence>
<dbReference type="Pfam" id="PF17197">
    <property type="entry name" value="DUF5134"/>
    <property type="match status" value="1"/>
</dbReference>
<keyword evidence="1" id="KW-1133">Transmembrane helix</keyword>
<dbReference type="EMBL" id="PPEA01000583">
    <property type="protein sequence ID" value="PQM45825.1"/>
    <property type="molecule type" value="Genomic_DNA"/>
</dbReference>
<dbReference type="InterPro" id="IPR033458">
    <property type="entry name" value="DUF5134"/>
</dbReference>
<evidence type="ECO:0000313" key="2">
    <source>
        <dbReference type="EMBL" id="PQM45825.1"/>
    </source>
</evidence>
<protein>
    <recommendedName>
        <fullName evidence="4">DUF5134 domain-containing protein</fullName>
    </recommendedName>
</protein>
<dbReference type="AlphaFoldDB" id="A0A2S8BGT0"/>
<reference evidence="2 3" key="1">
    <citation type="journal article" date="2017" name="Int. J. Syst. Evol. Microbiol.">
        <title>Mycobacterium talmoniae sp. nov., a slowly growing mycobacterium isolated from human respiratory samples.</title>
        <authorList>
            <person name="Davidson R.M."/>
            <person name="DeGroote M.A."/>
            <person name="Marola J.L."/>
            <person name="Buss S."/>
            <person name="Jones V."/>
            <person name="McNeil M.R."/>
            <person name="Freifeld A.G."/>
            <person name="Elaine Epperson L."/>
            <person name="Hasan N.A."/>
            <person name="Jackson M."/>
            <person name="Iwen P.C."/>
            <person name="Salfinger M."/>
            <person name="Strong M."/>
        </authorList>
    </citation>
    <scope>NUCLEOTIDE SEQUENCE [LARGE SCALE GENOMIC DNA]</scope>
    <source>
        <strain evidence="2 3">ATCC BAA-2683</strain>
    </source>
</reference>
<accession>A0A2S8BGT0</accession>
<keyword evidence="1" id="KW-0812">Transmembrane</keyword>
<organism evidence="2 3">
    <name type="scientific">Mycobacterium talmoniae</name>
    <dbReference type="NCBI Taxonomy" id="1858794"/>
    <lineage>
        <taxon>Bacteria</taxon>
        <taxon>Bacillati</taxon>
        <taxon>Actinomycetota</taxon>
        <taxon>Actinomycetes</taxon>
        <taxon>Mycobacteriales</taxon>
        <taxon>Mycobacteriaceae</taxon>
        <taxon>Mycobacterium</taxon>
    </lineage>
</organism>
<keyword evidence="1" id="KW-0472">Membrane</keyword>
<feature type="transmembrane region" description="Helical" evidence="1">
    <location>
        <begin position="66"/>
        <end position="85"/>
    </location>
</feature>
<proteinExistence type="predicted"/>
<dbReference type="Proteomes" id="UP000238296">
    <property type="component" value="Unassembled WGS sequence"/>
</dbReference>
<feature type="transmembrane region" description="Helical" evidence="1">
    <location>
        <begin position="97"/>
        <end position="114"/>
    </location>
</feature>
<feature type="transmembrane region" description="Helical" evidence="1">
    <location>
        <begin position="147"/>
        <end position="171"/>
    </location>
</feature>
<feature type="transmembrane region" description="Helical" evidence="1">
    <location>
        <begin position="13"/>
        <end position="31"/>
    </location>
</feature>
<feature type="transmembrane region" description="Helical" evidence="1">
    <location>
        <begin position="43"/>
        <end position="60"/>
    </location>
</feature>
<comment type="caution">
    <text evidence="2">The sequence shown here is derived from an EMBL/GenBank/DDBJ whole genome shotgun (WGS) entry which is preliminary data.</text>
</comment>
<evidence type="ECO:0008006" key="4">
    <source>
        <dbReference type="Google" id="ProtNLM"/>
    </source>
</evidence>
<gene>
    <name evidence="2" type="ORF">C1Y40_04000</name>
</gene>
<evidence type="ECO:0000313" key="3">
    <source>
        <dbReference type="Proteomes" id="UP000238296"/>
    </source>
</evidence>
<name>A0A2S8BGT0_9MYCO</name>
<evidence type="ECO:0000256" key="1">
    <source>
        <dbReference type="SAM" id="Phobius"/>
    </source>
</evidence>